<accession>A0AC58TY50</accession>
<dbReference type="Proteomes" id="UP000790787">
    <property type="component" value="Chromosome 3"/>
</dbReference>
<gene>
    <name evidence="2" type="primary">LOC142177437</name>
</gene>
<name>A0AC58TY50_TOBAC</name>
<keyword evidence="1" id="KW-1185">Reference proteome</keyword>
<reference evidence="1" key="1">
    <citation type="journal article" date="2014" name="Nat. Commun.">
        <title>The tobacco genome sequence and its comparison with those of tomato and potato.</title>
        <authorList>
            <person name="Sierro N."/>
            <person name="Battey J.N."/>
            <person name="Ouadi S."/>
            <person name="Bakaher N."/>
            <person name="Bovet L."/>
            <person name="Willig A."/>
            <person name="Goepfert S."/>
            <person name="Peitsch M.C."/>
            <person name="Ivanov N.V."/>
        </authorList>
    </citation>
    <scope>NUCLEOTIDE SEQUENCE [LARGE SCALE GENOMIC DNA]</scope>
</reference>
<evidence type="ECO:0000313" key="1">
    <source>
        <dbReference type="Proteomes" id="UP000790787"/>
    </source>
</evidence>
<protein>
    <submittedName>
        <fullName evidence="2">Uncharacterized protein LOC142177437</fullName>
    </submittedName>
</protein>
<sequence length="294" mass="33682">MAIFTDMMERFVEVFMDDFSVFGPSFAKCLTNLAKVLARCEETNLVLNWKKCHVMVREGIVLGHKVSKDGLEVDKSNVEAIEKLPPPNSMKGVRSFLGHAGFYRRFIKDFSKISSPLCRLLEKDVPFKFDDACLKVFEELKKKNLTWRSKTVKEQRIKWLITCPVDYVSKWVEAISLPTNDAKVVVNFVKKQIFTRFDTPRVMISDGGTHFCNKLLDNVLSKYGVKHKVATAYHPQTSGQVEVSNREIKQILENTVSASRKYWVAKLDDALWAYQTTYKTPVGTSPYKLVYGKS</sequence>
<proteinExistence type="predicted"/>
<evidence type="ECO:0000313" key="2">
    <source>
        <dbReference type="RefSeq" id="XP_075102168.1"/>
    </source>
</evidence>
<dbReference type="RefSeq" id="XP_075102168.1">
    <property type="nucleotide sequence ID" value="XM_075246067.1"/>
</dbReference>
<organism evidence="1 2">
    <name type="scientific">Nicotiana tabacum</name>
    <name type="common">Common tobacco</name>
    <dbReference type="NCBI Taxonomy" id="4097"/>
    <lineage>
        <taxon>Eukaryota</taxon>
        <taxon>Viridiplantae</taxon>
        <taxon>Streptophyta</taxon>
        <taxon>Embryophyta</taxon>
        <taxon>Tracheophyta</taxon>
        <taxon>Spermatophyta</taxon>
        <taxon>Magnoliopsida</taxon>
        <taxon>eudicotyledons</taxon>
        <taxon>Gunneridae</taxon>
        <taxon>Pentapetalae</taxon>
        <taxon>asterids</taxon>
        <taxon>lamiids</taxon>
        <taxon>Solanales</taxon>
        <taxon>Solanaceae</taxon>
        <taxon>Nicotianoideae</taxon>
        <taxon>Nicotianeae</taxon>
        <taxon>Nicotiana</taxon>
    </lineage>
</organism>
<reference evidence="2" key="2">
    <citation type="submission" date="2025-08" db="UniProtKB">
        <authorList>
            <consortium name="RefSeq"/>
        </authorList>
    </citation>
    <scope>IDENTIFICATION</scope>
    <source>
        <tissue evidence="2">Leaf</tissue>
    </source>
</reference>